<dbReference type="PROSITE" id="PS51689">
    <property type="entry name" value="SAM_RNA_A_N6_MT"/>
    <property type="match status" value="1"/>
</dbReference>
<dbReference type="Gene3D" id="3.40.50.150">
    <property type="entry name" value="Vaccinia Virus protein VP39"/>
    <property type="match status" value="1"/>
</dbReference>
<protein>
    <recommendedName>
        <fullName evidence="10">rRNA adenine N(6)-methyltransferase</fullName>
        <ecNumber evidence="10">2.1.1.-</ecNumber>
    </recommendedName>
</protein>
<feature type="binding site" evidence="9">
    <location>
        <position position="103"/>
    </location>
    <ligand>
        <name>S-adenosyl-L-methionine</name>
        <dbReference type="ChEBI" id="CHEBI:59789"/>
    </ligand>
</feature>
<evidence type="ECO:0000256" key="10">
    <source>
        <dbReference type="RuleBase" id="RU362106"/>
    </source>
</evidence>
<feature type="binding site" evidence="9">
    <location>
        <position position="118"/>
    </location>
    <ligand>
        <name>S-adenosyl-L-methionine</name>
        <dbReference type="ChEBI" id="CHEBI:59789"/>
    </ligand>
</feature>
<comment type="function">
    <text evidence="1">Specifically dimethylates two adjacent adenosines in the loop of a conserved hairpin near the 3'-end of 18S rRNA in the 40S particle.</text>
</comment>
<dbReference type="PANTHER" id="PTHR11727">
    <property type="entry name" value="DIMETHYLADENOSINE TRANSFERASE"/>
    <property type="match status" value="1"/>
</dbReference>
<evidence type="ECO:0000256" key="1">
    <source>
        <dbReference type="ARBA" id="ARBA00002977"/>
    </source>
</evidence>
<comment type="catalytic activity">
    <reaction evidence="7">
        <text>adenosine(1779)/adenosine(1780) in 18S rRNA + 4 S-adenosyl-L-methionine = N(6)-dimethyladenosine(1779)/N(6)-dimethyladenosine(1780) in 18S rRNA + 4 S-adenosyl-L-homocysteine + 4 H(+)</text>
        <dbReference type="Rhea" id="RHEA:42780"/>
        <dbReference type="Rhea" id="RHEA-COMP:10234"/>
        <dbReference type="Rhea" id="RHEA-COMP:10236"/>
        <dbReference type="ChEBI" id="CHEBI:15378"/>
        <dbReference type="ChEBI" id="CHEBI:57856"/>
        <dbReference type="ChEBI" id="CHEBI:59789"/>
        <dbReference type="ChEBI" id="CHEBI:74411"/>
        <dbReference type="ChEBI" id="CHEBI:74493"/>
        <dbReference type="EC" id="2.1.1.183"/>
    </reaction>
</comment>
<sequence>MPKAEKPRTASSVRAANPIFDKSLGQHILKNPMVASGIVDKAAVKPTDVVLEVGPGTGNLTVKILEKAKKTIVVEMDPRLASELTKRVQGTVEQRKLEIIVGDFMKVDLPYFDVCISNTPYQISSPLVFKLLQHRPLWRCAVLMFQREFALRLVAKPGDSLYCRLSANVQLLAKVDHVMKVGKNNFRPPPQVESSVVRIEPRQPAPTVDFNEWDGLLRILFVRKNKTCSSNFKTTTVLEMLEHNYKTYCSLRGLDIPMDFDVKAKVQGVLESTGMAETRAAKMDNDDFLKLLDAFIDAGFRFTSS</sequence>
<dbReference type="EMBL" id="KZ996662">
    <property type="protein sequence ID" value="RKO88519.1"/>
    <property type="molecule type" value="Genomic_DNA"/>
</dbReference>
<dbReference type="Gene3D" id="1.10.8.480">
    <property type="match status" value="1"/>
</dbReference>
<dbReference type="InterPro" id="IPR011530">
    <property type="entry name" value="rRNA_adenine_dimethylase"/>
</dbReference>
<reference evidence="13" key="1">
    <citation type="journal article" date="2018" name="Nat. Microbiol.">
        <title>Leveraging single-cell genomics to expand the fungal tree of life.</title>
        <authorList>
            <person name="Ahrendt S.R."/>
            <person name="Quandt C.A."/>
            <person name="Ciobanu D."/>
            <person name="Clum A."/>
            <person name="Salamov A."/>
            <person name="Andreopoulos B."/>
            <person name="Cheng J.F."/>
            <person name="Woyke T."/>
            <person name="Pelin A."/>
            <person name="Henrissat B."/>
            <person name="Reynolds N.K."/>
            <person name="Benny G.L."/>
            <person name="Smith M.E."/>
            <person name="James T.Y."/>
            <person name="Grigoriev I.V."/>
        </authorList>
    </citation>
    <scope>NUCLEOTIDE SEQUENCE [LARGE SCALE GENOMIC DNA]</scope>
</reference>
<keyword evidence="3 9" id="KW-0489">Methyltransferase</keyword>
<evidence type="ECO:0000256" key="4">
    <source>
        <dbReference type="ARBA" id="ARBA00022679"/>
    </source>
</evidence>
<feature type="binding site" evidence="9">
    <location>
        <position position="75"/>
    </location>
    <ligand>
        <name>S-adenosyl-L-methionine</name>
        <dbReference type="ChEBI" id="CHEBI:59789"/>
    </ligand>
</feature>
<dbReference type="NCBIfam" id="TIGR00755">
    <property type="entry name" value="ksgA"/>
    <property type="match status" value="1"/>
</dbReference>
<evidence type="ECO:0000313" key="12">
    <source>
        <dbReference type="EMBL" id="RKO88519.1"/>
    </source>
</evidence>
<dbReference type="GO" id="GO:0003723">
    <property type="term" value="F:RNA binding"/>
    <property type="evidence" value="ECO:0007669"/>
    <property type="project" value="UniProtKB-UniRule"/>
</dbReference>
<feature type="binding site" evidence="9">
    <location>
        <position position="27"/>
    </location>
    <ligand>
        <name>S-adenosyl-L-methionine</name>
        <dbReference type="ChEBI" id="CHEBI:59789"/>
    </ligand>
</feature>
<evidence type="ECO:0000256" key="9">
    <source>
        <dbReference type="PROSITE-ProRule" id="PRU01026"/>
    </source>
</evidence>
<feature type="binding site" evidence="9">
    <location>
        <position position="54"/>
    </location>
    <ligand>
        <name>S-adenosyl-L-methionine</name>
        <dbReference type="ChEBI" id="CHEBI:59789"/>
    </ligand>
</feature>
<dbReference type="SMART" id="SM00650">
    <property type="entry name" value="rADc"/>
    <property type="match status" value="1"/>
</dbReference>
<dbReference type="InterPro" id="IPR029063">
    <property type="entry name" value="SAM-dependent_MTases_sf"/>
</dbReference>
<comment type="similarity">
    <text evidence="8 9 10">Belongs to the class I-like SAM-binding methyltransferase superfamily. rRNA adenine N(6)-methyltransferase family.</text>
</comment>
<evidence type="ECO:0000313" key="13">
    <source>
        <dbReference type="Proteomes" id="UP000269721"/>
    </source>
</evidence>
<gene>
    <name evidence="12" type="ORF">BDK51DRAFT_25437</name>
</gene>
<keyword evidence="4 9" id="KW-0808">Transferase</keyword>
<dbReference type="Proteomes" id="UP000269721">
    <property type="component" value="Unassembled WGS sequence"/>
</dbReference>
<dbReference type="GO" id="GO:0052909">
    <property type="term" value="F:18S rRNA (adenine(1779)-N(6)/adenine(1780)-N(6))-dimethyltransferase activity"/>
    <property type="evidence" value="ECO:0007669"/>
    <property type="project" value="UniProtKB-EC"/>
</dbReference>
<name>A0A4P9W7Q7_9FUNG</name>
<evidence type="ECO:0000256" key="5">
    <source>
        <dbReference type="ARBA" id="ARBA00022691"/>
    </source>
</evidence>
<feature type="domain" description="Ribosomal RNA adenine methylase transferase N-terminal" evidence="11">
    <location>
        <begin position="34"/>
        <end position="203"/>
    </location>
</feature>
<dbReference type="EC" id="2.1.1.-" evidence="10"/>
<evidence type="ECO:0000256" key="7">
    <source>
        <dbReference type="ARBA" id="ARBA00049478"/>
    </source>
</evidence>
<keyword evidence="13" id="KW-1185">Reference proteome</keyword>
<dbReference type="CDD" id="cd02440">
    <property type="entry name" value="AdoMet_MTases"/>
    <property type="match status" value="1"/>
</dbReference>
<dbReference type="InterPro" id="IPR001737">
    <property type="entry name" value="KsgA/Erm"/>
</dbReference>
<organism evidence="12 13">
    <name type="scientific">Blyttiomyces helicus</name>
    <dbReference type="NCBI Taxonomy" id="388810"/>
    <lineage>
        <taxon>Eukaryota</taxon>
        <taxon>Fungi</taxon>
        <taxon>Fungi incertae sedis</taxon>
        <taxon>Chytridiomycota</taxon>
        <taxon>Chytridiomycota incertae sedis</taxon>
        <taxon>Chytridiomycetes</taxon>
        <taxon>Chytridiomycetes incertae sedis</taxon>
        <taxon>Blyttiomyces</taxon>
    </lineage>
</organism>
<dbReference type="SUPFAM" id="SSF53335">
    <property type="entry name" value="S-adenosyl-L-methionine-dependent methyltransferases"/>
    <property type="match status" value="1"/>
</dbReference>
<dbReference type="Pfam" id="PF00398">
    <property type="entry name" value="RrnaAD"/>
    <property type="match status" value="1"/>
</dbReference>
<accession>A0A4P9W7Q7</accession>
<keyword evidence="5 9" id="KW-0949">S-adenosyl-L-methionine</keyword>
<keyword evidence="2 10" id="KW-0698">rRNA processing</keyword>
<dbReference type="InterPro" id="IPR020598">
    <property type="entry name" value="rRNA_Ade_methylase_Trfase_N"/>
</dbReference>
<dbReference type="AlphaFoldDB" id="A0A4P9W7Q7"/>
<evidence type="ECO:0000256" key="6">
    <source>
        <dbReference type="ARBA" id="ARBA00022884"/>
    </source>
</evidence>
<dbReference type="OrthoDB" id="74991at2759"/>
<evidence type="ECO:0000256" key="8">
    <source>
        <dbReference type="ARBA" id="ARBA00061109"/>
    </source>
</evidence>
<dbReference type="FunFam" id="3.40.50.150:FF:000007">
    <property type="entry name" value="rRNA adenine N(6)-methyltransferase"/>
    <property type="match status" value="1"/>
</dbReference>
<evidence type="ECO:0000259" key="11">
    <source>
        <dbReference type="SMART" id="SM00650"/>
    </source>
</evidence>
<feature type="binding site" evidence="9">
    <location>
        <position position="29"/>
    </location>
    <ligand>
        <name>S-adenosyl-L-methionine</name>
        <dbReference type="ChEBI" id="CHEBI:59789"/>
    </ligand>
</feature>
<dbReference type="PANTHER" id="PTHR11727:SF7">
    <property type="entry name" value="DIMETHYLADENOSINE TRANSFERASE-RELATED"/>
    <property type="match status" value="1"/>
</dbReference>
<keyword evidence="6 9" id="KW-0694">RNA-binding</keyword>
<evidence type="ECO:0000256" key="2">
    <source>
        <dbReference type="ARBA" id="ARBA00022552"/>
    </source>
</evidence>
<proteinExistence type="inferred from homology"/>
<evidence type="ECO:0000256" key="3">
    <source>
        <dbReference type="ARBA" id="ARBA00022603"/>
    </source>
</evidence>